<name>D7L1A5_ARALL</name>
<protein>
    <submittedName>
        <fullName evidence="1">Expressed protein</fullName>
    </submittedName>
</protein>
<keyword evidence="2" id="KW-1185">Reference proteome</keyword>
<dbReference type="Proteomes" id="UP000008694">
    <property type="component" value="Unassembled WGS sequence"/>
</dbReference>
<evidence type="ECO:0000313" key="2">
    <source>
        <dbReference type="Proteomes" id="UP000008694"/>
    </source>
</evidence>
<accession>D7L1A5</accession>
<dbReference type="Gramene" id="scaffold_300371.1">
    <property type="protein sequence ID" value="scaffold_300371.1"/>
    <property type="gene ID" value="scaffold_300371.1"/>
</dbReference>
<gene>
    <name evidence="1" type="ORF">ARALYDRAFT_896401</name>
</gene>
<sequence>MEKISMKRAFLIFLVVISAMGIVTIQNVEAKRLLHEEIPQMMLHHEVSTQVIRPQSLLHCEKGCRVKCVPNPFIVCWRYNPNPTSEV</sequence>
<dbReference type="EMBL" id="GL348715">
    <property type="protein sequence ID" value="EFH58571.1"/>
    <property type="molecule type" value="Genomic_DNA"/>
</dbReference>
<dbReference type="AlphaFoldDB" id="D7L1A5"/>
<organism evidence="2">
    <name type="scientific">Arabidopsis lyrata subsp. lyrata</name>
    <name type="common">Lyre-leaved rock-cress</name>
    <dbReference type="NCBI Taxonomy" id="81972"/>
    <lineage>
        <taxon>Eukaryota</taxon>
        <taxon>Viridiplantae</taxon>
        <taxon>Streptophyta</taxon>
        <taxon>Embryophyta</taxon>
        <taxon>Tracheophyta</taxon>
        <taxon>Spermatophyta</taxon>
        <taxon>Magnoliopsida</taxon>
        <taxon>eudicotyledons</taxon>
        <taxon>Gunneridae</taxon>
        <taxon>Pentapetalae</taxon>
        <taxon>rosids</taxon>
        <taxon>malvids</taxon>
        <taxon>Brassicales</taxon>
        <taxon>Brassicaceae</taxon>
        <taxon>Camelineae</taxon>
        <taxon>Arabidopsis</taxon>
    </lineage>
</organism>
<dbReference type="HOGENOM" id="CLU_195516_0_0_1"/>
<proteinExistence type="predicted"/>
<reference evidence="2" key="1">
    <citation type="journal article" date="2011" name="Nat. Genet.">
        <title>The Arabidopsis lyrata genome sequence and the basis of rapid genome size change.</title>
        <authorList>
            <person name="Hu T.T."/>
            <person name="Pattyn P."/>
            <person name="Bakker E.G."/>
            <person name="Cao J."/>
            <person name="Cheng J.-F."/>
            <person name="Clark R.M."/>
            <person name="Fahlgren N."/>
            <person name="Fawcett J.A."/>
            <person name="Grimwood J."/>
            <person name="Gundlach H."/>
            <person name="Haberer G."/>
            <person name="Hollister J.D."/>
            <person name="Ossowski S."/>
            <person name="Ottilar R.P."/>
            <person name="Salamov A.A."/>
            <person name="Schneeberger K."/>
            <person name="Spannagl M."/>
            <person name="Wang X."/>
            <person name="Yang L."/>
            <person name="Nasrallah M.E."/>
            <person name="Bergelson J."/>
            <person name="Carrington J.C."/>
            <person name="Gaut B.S."/>
            <person name="Schmutz J."/>
            <person name="Mayer K.F.X."/>
            <person name="Van de Peer Y."/>
            <person name="Grigoriev I.V."/>
            <person name="Nordborg M."/>
            <person name="Weigel D."/>
            <person name="Guo Y.-L."/>
        </authorList>
    </citation>
    <scope>NUCLEOTIDE SEQUENCE [LARGE SCALE GENOMIC DNA]</scope>
    <source>
        <strain evidence="2">cv. MN47</strain>
    </source>
</reference>
<dbReference type="OrthoDB" id="1042276at2759"/>
<evidence type="ECO:0000313" key="1">
    <source>
        <dbReference type="EMBL" id="EFH58571.1"/>
    </source>
</evidence>
<dbReference type="KEGG" id="aly:9320480"/>